<sequence length="121" mass="13455">MLTACSDPSPLKSDIEVKINELFGTKFGLLDQVYIQSEGKTLTVLNPSEFLGYLEGAEKTAGEEITGAIVIVLKTSSEMKEYSKEQTIEELSFVTDNKLICNEDYCYKTSKELADLIESLK</sequence>
<accession>A0A0A8XAR9</accession>
<reference evidence="1 2" key="1">
    <citation type="submission" date="2013-06" db="EMBL/GenBank/DDBJ databases">
        <title>Whole genome shotgun sequence of Bacillus selenatarsenatis SF-1.</title>
        <authorList>
            <person name="Kuroda M."/>
            <person name="Sei K."/>
            <person name="Yamashita M."/>
            <person name="Ike M."/>
        </authorList>
    </citation>
    <scope>NUCLEOTIDE SEQUENCE [LARGE SCALE GENOMIC DNA]</scope>
    <source>
        <strain evidence="1 2">SF-1</strain>
    </source>
</reference>
<evidence type="ECO:0000313" key="1">
    <source>
        <dbReference type="EMBL" id="GAM15261.1"/>
    </source>
</evidence>
<dbReference type="Proteomes" id="UP000031014">
    <property type="component" value="Unassembled WGS sequence"/>
</dbReference>
<name>A0A0A8XAR9_MESS1</name>
<comment type="caution">
    <text evidence="1">The sequence shown here is derived from an EMBL/GenBank/DDBJ whole genome shotgun (WGS) entry which is preliminary data.</text>
</comment>
<dbReference type="AlphaFoldDB" id="A0A0A8XAR9"/>
<dbReference type="EMBL" id="BASE01000078">
    <property type="protein sequence ID" value="GAM15261.1"/>
    <property type="molecule type" value="Genomic_DNA"/>
</dbReference>
<proteinExistence type="predicted"/>
<protein>
    <submittedName>
        <fullName evidence="1">Uncharacterized protein</fullName>
    </submittedName>
</protein>
<organism evidence="1 2">
    <name type="scientific">Mesobacillus selenatarsenatis (strain DSM 18680 / JCM 14380 / FERM P-15431 / SF-1)</name>
    <dbReference type="NCBI Taxonomy" id="1321606"/>
    <lineage>
        <taxon>Bacteria</taxon>
        <taxon>Bacillati</taxon>
        <taxon>Bacillota</taxon>
        <taxon>Bacilli</taxon>
        <taxon>Bacillales</taxon>
        <taxon>Bacillaceae</taxon>
        <taxon>Mesobacillus</taxon>
    </lineage>
</organism>
<dbReference type="STRING" id="1321606.SAMD00020551_3417"/>
<keyword evidence="2" id="KW-1185">Reference proteome</keyword>
<evidence type="ECO:0000313" key="2">
    <source>
        <dbReference type="Proteomes" id="UP000031014"/>
    </source>
</evidence>
<gene>
    <name evidence="1" type="ORF">SAMD00020551_3417</name>
</gene>